<feature type="transmembrane region" description="Helical" evidence="1">
    <location>
        <begin position="121"/>
        <end position="143"/>
    </location>
</feature>
<dbReference type="OrthoDB" id="5734423at2"/>
<reference evidence="3 4" key="1">
    <citation type="journal article" date="2005" name="Int. J. Syst. Evol. Microbiol.">
        <title>Nitrincola lacisaponensis gen. nov., sp. nov., a novel alkaliphilic bacterium isolated from an alkaline, saline lake.</title>
        <authorList>
            <person name="Dimitriu P.A."/>
            <person name="Shukla S.K."/>
            <person name="Conradt J."/>
            <person name="Marquez M.C."/>
            <person name="Ventosa A."/>
            <person name="Maglia A."/>
            <person name="Peyton B.M."/>
            <person name="Pinkart H.C."/>
            <person name="Mormile M.R."/>
        </authorList>
    </citation>
    <scope>NUCLEOTIDE SEQUENCE [LARGE SCALE GENOMIC DNA]</scope>
    <source>
        <strain evidence="3 4">4CA</strain>
    </source>
</reference>
<protein>
    <submittedName>
        <fullName evidence="3">Uncharacterized protein</fullName>
    </submittedName>
</protein>
<proteinExistence type="predicted"/>
<gene>
    <name evidence="3" type="ORF">ADINL_2354</name>
</gene>
<feature type="transmembrane region" description="Helical" evidence="1">
    <location>
        <begin position="163"/>
        <end position="180"/>
    </location>
</feature>
<keyword evidence="1" id="KW-0472">Membrane</keyword>
<keyword evidence="2" id="KW-0732">Signal</keyword>
<organism evidence="3 4">
    <name type="scientific">Nitrincola lacisaponensis</name>
    <dbReference type="NCBI Taxonomy" id="267850"/>
    <lineage>
        <taxon>Bacteria</taxon>
        <taxon>Pseudomonadati</taxon>
        <taxon>Pseudomonadota</taxon>
        <taxon>Gammaproteobacteria</taxon>
        <taxon>Oceanospirillales</taxon>
        <taxon>Oceanospirillaceae</taxon>
        <taxon>Nitrincola</taxon>
    </lineage>
</organism>
<keyword evidence="4" id="KW-1185">Reference proteome</keyword>
<keyword evidence="1" id="KW-0812">Transmembrane</keyword>
<dbReference type="AlphaFoldDB" id="A0A063Y235"/>
<evidence type="ECO:0000256" key="1">
    <source>
        <dbReference type="SAM" id="Phobius"/>
    </source>
</evidence>
<name>A0A063Y235_9GAMM</name>
<evidence type="ECO:0000313" key="3">
    <source>
        <dbReference type="EMBL" id="KDE39225.1"/>
    </source>
</evidence>
<comment type="caution">
    <text evidence="3">The sequence shown here is derived from an EMBL/GenBank/DDBJ whole genome shotgun (WGS) entry which is preliminary data.</text>
</comment>
<evidence type="ECO:0000313" key="4">
    <source>
        <dbReference type="Proteomes" id="UP000027318"/>
    </source>
</evidence>
<dbReference type="EMBL" id="JMSZ01000032">
    <property type="protein sequence ID" value="KDE39225.1"/>
    <property type="molecule type" value="Genomic_DNA"/>
</dbReference>
<feature type="signal peptide" evidence="2">
    <location>
        <begin position="1"/>
        <end position="19"/>
    </location>
</feature>
<feature type="chain" id="PRO_5001620129" evidence="2">
    <location>
        <begin position="20"/>
        <end position="192"/>
    </location>
</feature>
<evidence type="ECO:0000256" key="2">
    <source>
        <dbReference type="SAM" id="SignalP"/>
    </source>
</evidence>
<sequence>MKKMLFGLVLMMASFAVSAATISIGNPTVTPGSFYLGTPGYSNSLLTDAQRTDTINSGYLTAWAGGSLTTSWVLSSDVDASFSLGVSGSGTSGMNSWTVSILSSGGALLASGALGSVFENLMIAAGDTLTAVVAGTISSSIFASKSYTASLALSDIAVSEVPLPAAVWLFGSVLMGAVALRRRKARQVAVAA</sequence>
<feature type="transmembrane region" description="Helical" evidence="1">
    <location>
        <begin position="94"/>
        <end position="114"/>
    </location>
</feature>
<dbReference type="RefSeq" id="WP_036548069.1">
    <property type="nucleotide sequence ID" value="NZ_JMSZ01000032.1"/>
</dbReference>
<dbReference type="PATRIC" id="fig|267850.7.peg.2322"/>
<keyword evidence="1" id="KW-1133">Transmembrane helix</keyword>
<accession>A0A063Y235</accession>
<dbReference type="Proteomes" id="UP000027318">
    <property type="component" value="Unassembled WGS sequence"/>
</dbReference>